<name>A0A077UWC3_9STAP</name>
<dbReference type="Proteomes" id="UP000044616">
    <property type="component" value="Unassembled WGS sequence"/>
</dbReference>
<dbReference type="RefSeq" id="WP_000628288.1">
    <property type="nucleotide sequence ID" value="NZ_CBCSFW010000004.1"/>
</dbReference>
<accession>A0A3S4S3B4</accession>
<evidence type="ECO:0000313" key="2">
    <source>
        <dbReference type="EMBL" id="MBE2128020.1"/>
    </source>
</evidence>
<dbReference type="AlphaFoldDB" id="A0A077UWC3"/>
<protein>
    <submittedName>
        <fullName evidence="1">Uncharacterized protein</fullName>
    </submittedName>
</protein>
<reference evidence="1 3" key="1">
    <citation type="submission" date="2014-05" db="EMBL/GenBank/DDBJ databases">
        <authorList>
            <person name="Aslett A.Martin."/>
            <person name="De Silva Nishadi"/>
        </authorList>
    </citation>
    <scope>NUCLEOTIDE SEQUENCE [LARGE SCALE GENOMIC DNA]</scope>
</reference>
<dbReference type="Proteomes" id="UP000596960">
    <property type="component" value="Unassembled WGS sequence"/>
</dbReference>
<reference evidence="2 4" key="2">
    <citation type="submission" date="2020-10" db="EMBL/GenBank/DDBJ databases">
        <title>Phenotypic and genomic profiling of Staphylococcus argenteus in Canada and the United States and recommendations for clinical result reporting.</title>
        <authorList>
            <person name="Eshaghi A."/>
            <person name="Bommersbach C."/>
            <person name="Zitterman S."/>
            <person name="Burnham C.-A.D."/>
            <person name="Patel R."/>
            <person name="Schuetz A.N."/>
            <person name="Patel S.N."/>
            <person name="Kus J.V."/>
        </authorList>
    </citation>
    <scope>NUCLEOTIDE SEQUENCE [LARGE SCALE GENOMIC DNA]</scope>
    <source>
        <strain evidence="2 4">DSM 28300</strain>
    </source>
</reference>
<organism evidence="1 3">
    <name type="scientific">Staphylococcus schweitzeri</name>
    <dbReference type="NCBI Taxonomy" id="1654388"/>
    <lineage>
        <taxon>Bacteria</taxon>
        <taxon>Bacillati</taxon>
        <taxon>Bacillota</taxon>
        <taxon>Bacilli</taxon>
        <taxon>Bacillales</taxon>
        <taxon>Staphylococcaceae</taxon>
        <taxon>Staphylococcus</taxon>
    </lineage>
</organism>
<evidence type="ECO:0000313" key="3">
    <source>
        <dbReference type="Proteomes" id="UP000044616"/>
    </source>
</evidence>
<sequence length="52" mass="6083">MITIDSKINKQIAKNLSLEGMYVTREQQIQILHAINNKKEITNELIRKIAFK</sequence>
<dbReference type="EMBL" id="CCEH01000008">
    <property type="protein sequence ID" value="CDR28064.1"/>
    <property type="molecule type" value="Genomic_DNA"/>
</dbReference>
<gene>
    <name evidence="1" type="ORF">ERS140147_01189</name>
    <name evidence="2" type="ORF">ILQ21_02900</name>
</gene>
<evidence type="ECO:0000313" key="4">
    <source>
        <dbReference type="Proteomes" id="UP000596960"/>
    </source>
</evidence>
<keyword evidence="4" id="KW-1185">Reference proteome</keyword>
<proteinExistence type="predicted"/>
<dbReference type="EMBL" id="JADAMT010000003">
    <property type="protein sequence ID" value="MBE2128020.1"/>
    <property type="molecule type" value="Genomic_DNA"/>
</dbReference>
<dbReference type="GeneID" id="98347028"/>
<accession>A0A077UWC3</accession>
<evidence type="ECO:0000313" key="1">
    <source>
        <dbReference type="EMBL" id="CDR28064.1"/>
    </source>
</evidence>